<dbReference type="PANTHER" id="PTHR37299:SF1">
    <property type="entry name" value="STAGE 0 SPORULATION PROTEIN A HOMOLOG"/>
    <property type="match status" value="1"/>
</dbReference>
<evidence type="ECO:0000313" key="6">
    <source>
        <dbReference type="EMBL" id="KLU63806.1"/>
    </source>
</evidence>
<evidence type="ECO:0000259" key="5">
    <source>
        <dbReference type="PROSITE" id="PS50930"/>
    </source>
</evidence>
<dbReference type="Gene3D" id="2.40.50.1020">
    <property type="entry name" value="LytTr DNA-binding domain"/>
    <property type="match status" value="1"/>
</dbReference>
<evidence type="ECO:0000256" key="2">
    <source>
        <dbReference type="ARBA" id="ARBA00024867"/>
    </source>
</evidence>
<dbReference type="PATRIC" id="fig|476652.3.peg.4509"/>
<dbReference type="InterPro" id="IPR011006">
    <property type="entry name" value="CheY-like_superfamily"/>
</dbReference>
<reference evidence="6 7" key="1">
    <citation type="submission" date="2015-06" db="EMBL/GenBank/DDBJ databases">
        <title>Draft genome of the moderately acidophilic sulfate reducer Candidatus Desulfosporosinus acididurans strain M1.</title>
        <authorList>
            <person name="Poehlein A."/>
            <person name="Petzsch P."/>
            <person name="Johnson B.D."/>
            <person name="Schloemann M."/>
            <person name="Daniel R."/>
            <person name="Muehling M."/>
        </authorList>
    </citation>
    <scope>NUCLEOTIDE SEQUENCE [LARGE SCALE GENOMIC DNA]</scope>
    <source>
        <strain evidence="6 7">M1</strain>
    </source>
</reference>
<feature type="domain" description="HTH LytTR-type" evidence="5">
    <location>
        <begin position="148"/>
        <end position="253"/>
    </location>
</feature>
<dbReference type="Gene3D" id="3.40.50.2300">
    <property type="match status" value="1"/>
</dbReference>
<evidence type="ECO:0000259" key="4">
    <source>
        <dbReference type="PROSITE" id="PS50110"/>
    </source>
</evidence>
<accession>A0A0J1IGF1</accession>
<dbReference type="PROSITE" id="PS50110">
    <property type="entry name" value="RESPONSE_REGULATORY"/>
    <property type="match status" value="1"/>
</dbReference>
<dbReference type="EMBL" id="LDZY01000024">
    <property type="protein sequence ID" value="KLU63806.1"/>
    <property type="molecule type" value="Genomic_DNA"/>
</dbReference>
<keyword evidence="3" id="KW-0597">Phosphoprotein</keyword>
<dbReference type="AlphaFoldDB" id="A0A0J1IGF1"/>
<gene>
    <name evidence="6" type="primary">ypdB_5</name>
    <name evidence="6" type="ORF">DEAC_c42620</name>
</gene>
<dbReference type="Proteomes" id="UP000036356">
    <property type="component" value="Unassembled WGS sequence"/>
</dbReference>
<dbReference type="InterPro" id="IPR001789">
    <property type="entry name" value="Sig_transdc_resp-reg_receiver"/>
</dbReference>
<evidence type="ECO:0000256" key="1">
    <source>
        <dbReference type="ARBA" id="ARBA00018672"/>
    </source>
</evidence>
<sequence length="253" mass="29328">MINTILIDDEQLAVAQLEYLLQQYPEINIMASFTDPVTALEKIEDYLPDLIFLDIKMPEISGFDVAEEIMQISPATYFVFVTAYDQYALNAFDYNAIDYILKPVSHKRIDRTIQKVLTNFKSGKERTALDTKLPKIRQLYGDGFNKIIAAEEAGRIFLLAPSDVFMFTPQGRGALIHTQQKTYLTKQSINYWEERLESSNFFRCHKSYLVNFNKIEKILPMFNHTYLLKLTDYPEEIPVSRNKAKELKTILGL</sequence>
<dbReference type="GO" id="GO:0000156">
    <property type="term" value="F:phosphorelay response regulator activity"/>
    <property type="evidence" value="ECO:0007669"/>
    <property type="project" value="InterPro"/>
</dbReference>
<dbReference type="SMART" id="SM00850">
    <property type="entry name" value="LytTR"/>
    <property type="match status" value="1"/>
</dbReference>
<evidence type="ECO:0000313" key="7">
    <source>
        <dbReference type="Proteomes" id="UP000036356"/>
    </source>
</evidence>
<dbReference type="PROSITE" id="PS50930">
    <property type="entry name" value="HTH_LYTTR"/>
    <property type="match status" value="1"/>
</dbReference>
<comment type="caution">
    <text evidence="6">The sequence shown here is derived from an EMBL/GenBank/DDBJ whole genome shotgun (WGS) entry which is preliminary data.</text>
</comment>
<evidence type="ECO:0000256" key="3">
    <source>
        <dbReference type="PROSITE-ProRule" id="PRU00169"/>
    </source>
</evidence>
<dbReference type="GO" id="GO:0003677">
    <property type="term" value="F:DNA binding"/>
    <property type="evidence" value="ECO:0007669"/>
    <property type="project" value="InterPro"/>
</dbReference>
<keyword evidence="7" id="KW-1185">Reference proteome</keyword>
<dbReference type="SMART" id="SM00448">
    <property type="entry name" value="REC"/>
    <property type="match status" value="1"/>
</dbReference>
<dbReference type="PANTHER" id="PTHR37299">
    <property type="entry name" value="TRANSCRIPTIONAL REGULATOR-RELATED"/>
    <property type="match status" value="1"/>
</dbReference>
<dbReference type="Pfam" id="PF04397">
    <property type="entry name" value="LytTR"/>
    <property type="match status" value="1"/>
</dbReference>
<dbReference type="Pfam" id="PF00072">
    <property type="entry name" value="Response_reg"/>
    <property type="match status" value="1"/>
</dbReference>
<feature type="modified residue" description="4-aspartylphosphate" evidence="3">
    <location>
        <position position="54"/>
    </location>
</feature>
<dbReference type="InterPro" id="IPR007492">
    <property type="entry name" value="LytTR_DNA-bd_dom"/>
</dbReference>
<comment type="function">
    <text evidence="2">May play the central regulatory role in sporulation. It may be an element of the effector pathway responsible for the activation of sporulation genes in response to nutritional stress. Spo0A may act in concert with spo0H (a sigma factor) to control the expression of some genes that are critical to the sporulation process.</text>
</comment>
<dbReference type="STRING" id="476652.DEAC_c42620"/>
<dbReference type="InterPro" id="IPR046947">
    <property type="entry name" value="LytR-like"/>
</dbReference>
<organism evidence="6 7">
    <name type="scientific">Desulfosporosinus acididurans</name>
    <dbReference type="NCBI Taxonomy" id="476652"/>
    <lineage>
        <taxon>Bacteria</taxon>
        <taxon>Bacillati</taxon>
        <taxon>Bacillota</taxon>
        <taxon>Clostridia</taxon>
        <taxon>Eubacteriales</taxon>
        <taxon>Desulfitobacteriaceae</taxon>
        <taxon>Desulfosporosinus</taxon>
    </lineage>
</organism>
<name>A0A0J1IGF1_9FIRM</name>
<feature type="domain" description="Response regulatory" evidence="4">
    <location>
        <begin position="3"/>
        <end position="117"/>
    </location>
</feature>
<dbReference type="RefSeq" id="WP_047812027.1">
    <property type="nucleotide sequence ID" value="NZ_LDZY01000024.1"/>
</dbReference>
<protein>
    <recommendedName>
        <fullName evidence="1">Stage 0 sporulation protein A homolog</fullName>
    </recommendedName>
</protein>
<proteinExistence type="predicted"/>
<dbReference type="SUPFAM" id="SSF52172">
    <property type="entry name" value="CheY-like"/>
    <property type="match status" value="1"/>
</dbReference>